<dbReference type="Pfam" id="PF12833">
    <property type="entry name" value="HTH_18"/>
    <property type="match status" value="1"/>
</dbReference>
<evidence type="ECO:0000256" key="1">
    <source>
        <dbReference type="ARBA" id="ARBA00023015"/>
    </source>
</evidence>
<dbReference type="InterPro" id="IPR020449">
    <property type="entry name" value="Tscrpt_reg_AraC-type_HTH"/>
</dbReference>
<evidence type="ECO:0000313" key="5">
    <source>
        <dbReference type="EMBL" id="RJL04748.1"/>
    </source>
</evidence>
<dbReference type="PANTHER" id="PTHR46796">
    <property type="entry name" value="HTH-TYPE TRANSCRIPTIONAL ACTIVATOR RHAS-RELATED"/>
    <property type="match status" value="1"/>
</dbReference>
<name>A0A418ZW76_9RHOB</name>
<dbReference type="GO" id="GO:0003700">
    <property type="term" value="F:DNA-binding transcription factor activity"/>
    <property type="evidence" value="ECO:0007669"/>
    <property type="project" value="InterPro"/>
</dbReference>
<feature type="domain" description="HTH araC/xylS-type" evidence="4">
    <location>
        <begin position="124"/>
        <end position="222"/>
    </location>
</feature>
<dbReference type="InterPro" id="IPR018062">
    <property type="entry name" value="HTH_AraC-typ_CS"/>
</dbReference>
<dbReference type="InterPro" id="IPR018060">
    <property type="entry name" value="HTH_AraC"/>
</dbReference>
<accession>A0A418ZW76</accession>
<dbReference type="PROSITE" id="PS01124">
    <property type="entry name" value="HTH_ARAC_FAMILY_2"/>
    <property type="match status" value="1"/>
</dbReference>
<organism evidence="5 6">
    <name type="scientific">Paracoccus siganidrum</name>
    <dbReference type="NCBI Taxonomy" id="1276757"/>
    <lineage>
        <taxon>Bacteria</taxon>
        <taxon>Pseudomonadati</taxon>
        <taxon>Pseudomonadota</taxon>
        <taxon>Alphaproteobacteria</taxon>
        <taxon>Rhodobacterales</taxon>
        <taxon>Paracoccaceae</taxon>
        <taxon>Paracoccus</taxon>
    </lineage>
</organism>
<keyword evidence="6" id="KW-1185">Reference proteome</keyword>
<evidence type="ECO:0000313" key="6">
    <source>
        <dbReference type="Proteomes" id="UP000283587"/>
    </source>
</evidence>
<dbReference type="InterPro" id="IPR050204">
    <property type="entry name" value="AraC_XylS_family_regulators"/>
</dbReference>
<gene>
    <name evidence="5" type="ORF">D3P05_20735</name>
</gene>
<dbReference type="PROSITE" id="PS00041">
    <property type="entry name" value="HTH_ARAC_FAMILY_1"/>
    <property type="match status" value="1"/>
</dbReference>
<evidence type="ECO:0000256" key="3">
    <source>
        <dbReference type="ARBA" id="ARBA00023163"/>
    </source>
</evidence>
<dbReference type="PANTHER" id="PTHR46796:SF2">
    <property type="entry name" value="TRANSCRIPTIONAL REGULATORY PROTEIN"/>
    <property type="match status" value="1"/>
</dbReference>
<dbReference type="Gene3D" id="1.10.10.60">
    <property type="entry name" value="Homeodomain-like"/>
    <property type="match status" value="1"/>
</dbReference>
<proteinExistence type="predicted"/>
<dbReference type="SMART" id="SM00342">
    <property type="entry name" value="HTH_ARAC"/>
    <property type="match status" value="1"/>
</dbReference>
<dbReference type="AlphaFoldDB" id="A0A418ZW76"/>
<dbReference type="OrthoDB" id="9793400at2"/>
<dbReference type="PRINTS" id="PR00032">
    <property type="entry name" value="HTHARAC"/>
</dbReference>
<dbReference type="GO" id="GO:0043565">
    <property type="term" value="F:sequence-specific DNA binding"/>
    <property type="evidence" value="ECO:0007669"/>
    <property type="project" value="InterPro"/>
</dbReference>
<comment type="caution">
    <text evidence="5">The sequence shown here is derived from an EMBL/GenBank/DDBJ whole genome shotgun (WGS) entry which is preliminary data.</text>
</comment>
<keyword evidence="3" id="KW-0804">Transcription</keyword>
<dbReference type="SUPFAM" id="SSF46689">
    <property type="entry name" value="Homeodomain-like"/>
    <property type="match status" value="2"/>
</dbReference>
<dbReference type="EMBL" id="QZEW01000128">
    <property type="protein sequence ID" value="RJL04748.1"/>
    <property type="molecule type" value="Genomic_DNA"/>
</dbReference>
<evidence type="ECO:0000256" key="2">
    <source>
        <dbReference type="ARBA" id="ARBA00023125"/>
    </source>
</evidence>
<evidence type="ECO:0000259" key="4">
    <source>
        <dbReference type="PROSITE" id="PS01124"/>
    </source>
</evidence>
<keyword evidence="1" id="KW-0805">Transcription regulation</keyword>
<dbReference type="Proteomes" id="UP000283587">
    <property type="component" value="Unassembled WGS sequence"/>
</dbReference>
<dbReference type="InterPro" id="IPR009057">
    <property type="entry name" value="Homeodomain-like_sf"/>
</dbReference>
<dbReference type="RefSeq" id="WP_119900684.1">
    <property type="nucleotide sequence ID" value="NZ_QZEW01000128.1"/>
</dbReference>
<keyword evidence="2" id="KW-0238">DNA-binding</keyword>
<protein>
    <submittedName>
        <fullName evidence="5">AraC family transcriptional regulator</fullName>
    </submittedName>
</protein>
<sequence length="234" mass="25603">MRRYGQHPAIKRDAGLCRARRGSLGRAWPGVPSAGGGSDHVSPRSAGARAGYWFDGLFAGEEKLRQIQVAADPRSIRLVAEILRADPADPLDILRIEAAAQDIFLRGIALLNDAEEPSRRDRLMHLAEMLEADLGHDWTLAEMARLAGMSARNLTGRFGREFGTTPFDWLRQRRLLRARDMVVGEGVAISAAASELGFSSPAHFSTAFRAMFGEAPSRARRAAERASARNSAVR</sequence>
<reference evidence="6" key="1">
    <citation type="submission" date="2018-09" db="EMBL/GenBank/DDBJ databases">
        <title>Paracoccus onubensis nov. sp. a moderate halophilic bacterium isolated from Gruta de las Maravillas (Aracena, Spain).</title>
        <authorList>
            <person name="Jurado V."/>
            <person name="Gutierrez-Patricio S."/>
            <person name="Gonzalez-Pimentel J.L."/>
            <person name="Miller A.Z."/>
            <person name="Laiz L."/>
            <person name="Saiz-Jimenez C."/>
        </authorList>
    </citation>
    <scope>NUCLEOTIDE SEQUENCE [LARGE SCALE GENOMIC DNA]</scope>
    <source>
        <strain evidence="6">DSM 26381</strain>
    </source>
</reference>